<sequence length="173" mass="19236">MGSPFFVLVATVLALSAGTQQIPQTVSVQQCRCADINKCNARIAARTEDCKRVEFLRKIGDEAKIRGCLEAEQTEVQRMEDCVRSRNAPNGPPELGQYLMCVEQCSVAEAPRRRLKRNPVSCAFKLRCALAPLDETVQTAFLDCQKQLGVDPPRRLRESCECLRGADLTSMQC</sequence>
<dbReference type="EMBL" id="JAUCMV010000004">
    <property type="protein sequence ID" value="KAK0404410.1"/>
    <property type="molecule type" value="Genomic_DNA"/>
</dbReference>
<accession>A0AA39HEJ9</accession>
<keyword evidence="3" id="KW-1185">Reference proteome</keyword>
<comment type="caution">
    <text evidence="2">The sequence shown here is derived from an EMBL/GenBank/DDBJ whole genome shotgun (WGS) entry which is preliminary data.</text>
</comment>
<keyword evidence="1" id="KW-0732">Signal</keyword>
<dbReference type="Proteomes" id="UP001175271">
    <property type="component" value="Unassembled WGS sequence"/>
</dbReference>
<dbReference type="PANTHER" id="PTHR34401:SF7">
    <property type="entry name" value="EXTRACELLULAR MEMBRANE PROTEIN, CFEM DOMAIN PROTEIN"/>
    <property type="match status" value="1"/>
</dbReference>
<dbReference type="PANTHER" id="PTHR34401">
    <property type="entry name" value="PROTEIN CBG12388-RELATED"/>
    <property type="match status" value="1"/>
</dbReference>
<gene>
    <name evidence="2" type="ORF">QR680_017442</name>
</gene>
<feature type="signal peptide" evidence="1">
    <location>
        <begin position="1"/>
        <end position="21"/>
    </location>
</feature>
<proteinExistence type="predicted"/>
<dbReference type="AlphaFoldDB" id="A0AA39HEJ9"/>
<feature type="chain" id="PRO_5041395209" evidence="1">
    <location>
        <begin position="22"/>
        <end position="173"/>
    </location>
</feature>
<evidence type="ECO:0000256" key="1">
    <source>
        <dbReference type="SAM" id="SignalP"/>
    </source>
</evidence>
<name>A0AA39HEJ9_9BILA</name>
<reference evidence="2" key="1">
    <citation type="submission" date="2023-06" db="EMBL/GenBank/DDBJ databases">
        <title>Genomic analysis of the entomopathogenic nematode Steinernema hermaphroditum.</title>
        <authorList>
            <person name="Schwarz E.M."/>
            <person name="Heppert J.K."/>
            <person name="Baniya A."/>
            <person name="Schwartz H.T."/>
            <person name="Tan C.-H."/>
            <person name="Antoshechkin I."/>
            <person name="Sternberg P.W."/>
            <person name="Goodrich-Blair H."/>
            <person name="Dillman A.R."/>
        </authorList>
    </citation>
    <scope>NUCLEOTIDE SEQUENCE</scope>
    <source>
        <strain evidence="2">PS9179</strain>
        <tissue evidence="2">Whole animal</tissue>
    </source>
</reference>
<organism evidence="2 3">
    <name type="scientific">Steinernema hermaphroditum</name>
    <dbReference type="NCBI Taxonomy" id="289476"/>
    <lineage>
        <taxon>Eukaryota</taxon>
        <taxon>Metazoa</taxon>
        <taxon>Ecdysozoa</taxon>
        <taxon>Nematoda</taxon>
        <taxon>Chromadorea</taxon>
        <taxon>Rhabditida</taxon>
        <taxon>Tylenchina</taxon>
        <taxon>Panagrolaimomorpha</taxon>
        <taxon>Strongyloidoidea</taxon>
        <taxon>Steinernematidae</taxon>
        <taxon>Steinernema</taxon>
    </lineage>
</organism>
<protein>
    <submittedName>
        <fullName evidence="2">Uncharacterized protein</fullName>
    </submittedName>
</protein>
<evidence type="ECO:0000313" key="2">
    <source>
        <dbReference type="EMBL" id="KAK0404410.1"/>
    </source>
</evidence>
<evidence type="ECO:0000313" key="3">
    <source>
        <dbReference type="Proteomes" id="UP001175271"/>
    </source>
</evidence>